<evidence type="ECO:0000256" key="1">
    <source>
        <dbReference type="ARBA" id="ARBA00000724"/>
    </source>
</evidence>
<dbReference type="KEGG" id="nve:5503885"/>
<reference evidence="9 10" key="1">
    <citation type="journal article" date="2007" name="Science">
        <title>Sea anemone genome reveals ancestral eumetazoan gene repertoire and genomic organization.</title>
        <authorList>
            <person name="Putnam N.H."/>
            <person name="Srivastava M."/>
            <person name="Hellsten U."/>
            <person name="Dirks B."/>
            <person name="Chapman J."/>
            <person name="Salamov A."/>
            <person name="Terry A."/>
            <person name="Shapiro H."/>
            <person name="Lindquist E."/>
            <person name="Kapitonov V.V."/>
            <person name="Jurka J."/>
            <person name="Genikhovich G."/>
            <person name="Grigoriev I.V."/>
            <person name="Lucas S.M."/>
            <person name="Steele R.E."/>
            <person name="Finnerty J.R."/>
            <person name="Technau U."/>
            <person name="Martindale M.Q."/>
            <person name="Rokhsar D.S."/>
        </authorList>
    </citation>
    <scope>NUCLEOTIDE SEQUENCE [LARGE SCALE GENOMIC DNA]</scope>
    <source>
        <strain evidence="10">CH2 X CH6</strain>
    </source>
</reference>
<keyword evidence="6 7" id="KW-0949">S-adenosyl-L-methionine</keyword>
<dbReference type="EC" id="2.1.1.233" evidence="7"/>
<evidence type="ECO:0000256" key="8">
    <source>
        <dbReference type="PIRSR" id="PIRSR016305-1"/>
    </source>
</evidence>
<evidence type="ECO:0000256" key="2">
    <source>
        <dbReference type="ARBA" id="ARBA00003455"/>
    </source>
</evidence>
<dbReference type="PIRSF" id="PIRSF016305">
    <property type="entry name" value="LCM_mtfrase"/>
    <property type="match status" value="1"/>
</dbReference>
<comment type="similarity">
    <text evidence="3 7">Belongs to the methyltransferase superfamily. LCMT family.</text>
</comment>
<dbReference type="PhylomeDB" id="A7SU99"/>
<dbReference type="Gene3D" id="3.40.50.150">
    <property type="entry name" value="Vaccinia Virus protein VP39"/>
    <property type="match status" value="1"/>
</dbReference>
<dbReference type="GO" id="GO:0005829">
    <property type="term" value="C:cytosol"/>
    <property type="evidence" value="ECO:0000318"/>
    <property type="project" value="GO_Central"/>
</dbReference>
<dbReference type="GO" id="GO:0018423">
    <property type="term" value="F:protein C-terminal leucine carboxyl O-methyltransferase activity"/>
    <property type="evidence" value="ECO:0000318"/>
    <property type="project" value="GO_Central"/>
</dbReference>
<feature type="binding site" evidence="8">
    <location>
        <begin position="150"/>
        <end position="151"/>
    </location>
    <ligand>
        <name>S-adenosyl-L-methionine</name>
        <dbReference type="ChEBI" id="CHEBI:59789"/>
    </ligand>
</feature>
<comment type="function">
    <text evidence="2 7">Methylates the carboxyl group of the C-terminal leucine residue of protein phosphatase 2A catalytic subunits to form alpha-leucine ester residues.</text>
</comment>
<dbReference type="HOGENOM" id="CLU_031312_0_0_1"/>
<feature type="binding site" evidence="8">
    <location>
        <position position="55"/>
    </location>
    <ligand>
        <name>S-adenosyl-L-methionine</name>
        <dbReference type="ChEBI" id="CHEBI:59789"/>
    </ligand>
</feature>
<keyword evidence="4 7" id="KW-0489">Methyltransferase</keyword>
<dbReference type="AlphaFoldDB" id="A7SU99"/>
<proteinExistence type="inferred from homology"/>
<evidence type="ECO:0000313" key="9">
    <source>
        <dbReference type="EMBL" id="EDO32727.1"/>
    </source>
</evidence>
<dbReference type="PANTHER" id="PTHR13600">
    <property type="entry name" value="LEUCINE CARBOXYL METHYLTRANSFERASE"/>
    <property type="match status" value="1"/>
</dbReference>
<dbReference type="STRING" id="45351.A7SU99"/>
<dbReference type="GO" id="GO:0090266">
    <property type="term" value="P:regulation of mitotic cell cycle spindle assembly checkpoint"/>
    <property type="evidence" value="ECO:0000318"/>
    <property type="project" value="GO_Central"/>
</dbReference>
<protein>
    <recommendedName>
        <fullName evidence="7">Leucine carboxyl methyltransferase 1</fullName>
        <ecNumber evidence="7">2.1.1.233</ecNumber>
    </recommendedName>
</protein>
<evidence type="ECO:0000256" key="5">
    <source>
        <dbReference type="ARBA" id="ARBA00022679"/>
    </source>
</evidence>
<keyword evidence="5 7" id="KW-0808">Transferase</keyword>
<dbReference type="InterPro" id="IPR016651">
    <property type="entry name" value="LCMT1"/>
</dbReference>
<dbReference type="EMBL" id="DS469809">
    <property type="protein sequence ID" value="EDO32727.1"/>
    <property type="molecule type" value="Genomic_DNA"/>
</dbReference>
<gene>
    <name evidence="9" type="ORF">NEMVEDRAFT_v1g131993</name>
</gene>
<dbReference type="InterPro" id="IPR029063">
    <property type="entry name" value="SAM-dependent_MTases_sf"/>
</dbReference>
<comment type="catalytic activity">
    <reaction evidence="1 7">
        <text>[phosphatase 2A protein]-C-terminal L-leucine + S-adenosyl-L-methionine = [phosphatase 2A protein]-C-terminal L-leucine methyl ester + S-adenosyl-L-homocysteine</text>
        <dbReference type="Rhea" id="RHEA:48544"/>
        <dbReference type="Rhea" id="RHEA-COMP:12134"/>
        <dbReference type="Rhea" id="RHEA-COMP:12135"/>
        <dbReference type="ChEBI" id="CHEBI:57856"/>
        <dbReference type="ChEBI" id="CHEBI:59789"/>
        <dbReference type="ChEBI" id="CHEBI:90516"/>
        <dbReference type="ChEBI" id="CHEBI:90517"/>
        <dbReference type="EC" id="2.1.1.233"/>
    </reaction>
</comment>
<name>A7SU99_NEMVE</name>
<feature type="binding site" evidence="8">
    <location>
        <position position="80"/>
    </location>
    <ligand>
        <name>S-adenosyl-L-methionine</name>
        <dbReference type="ChEBI" id="CHEBI:59789"/>
    </ligand>
</feature>
<dbReference type="PANTHER" id="PTHR13600:SF33">
    <property type="entry name" value="LEUCINE CARBOXYL METHYLTRANSFERASE 1"/>
    <property type="match status" value="1"/>
</dbReference>
<dbReference type="Proteomes" id="UP000001593">
    <property type="component" value="Unassembled WGS sequence"/>
</dbReference>
<evidence type="ECO:0000256" key="4">
    <source>
        <dbReference type="ARBA" id="ARBA00022603"/>
    </source>
</evidence>
<accession>A7SU99</accession>
<evidence type="ECO:0000256" key="6">
    <source>
        <dbReference type="ARBA" id="ARBA00022691"/>
    </source>
</evidence>
<evidence type="ECO:0000256" key="3">
    <source>
        <dbReference type="ARBA" id="ARBA00010703"/>
    </source>
</evidence>
<dbReference type="eggNOG" id="KOG2918">
    <property type="taxonomic scope" value="Eukaryota"/>
</dbReference>
<evidence type="ECO:0000313" key="10">
    <source>
        <dbReference type="Proteomes" id="UP000001593"/>
    </source>
</evidence>
<dbReference type="InParanoid" id="A7SU99"/>
<dbReference type="Pfam" id="PF04072">
    <property type="entry name" value="LCM"/>
    <property type="match status" value="1"/>
</dbReference>
<dbReference type="FunFam" id="3.40.50.150:FF:000092">
    <property type="entry name" value="Leucine carboxyl methyltransferase 1"/>
    <property type="match status" value="1"/>
</dbReference>
<organism evidence="9 10">
    <name type="scientific">Nematostella vectensis</name>
    <name type="common">Starlet sea anemone</name>
    <dbReference type="NCBI Taxonomy" id="45351"/>
    <lineage>
        <taxon>Eukaryota</taxon>
        <taxon>Metazoa</taxon>
        <taxon>Cnidaria</taxon>
        <taxon>Anthozoa</taxon>
        <taxon>Hexacorallia</taxon>
        <taxon>Actiniaria</taxon>
        <taxon>Edwardsiidae</taxon>
        <taxon>Nematostella</taxon>
    </lineage>
</organism>
<dbReference type="OMA" id="RQVVMPS"/>
<dbReference type="InterPro" id="IPR007213">
    <property type="entry name" value="Ppm1/Ppm2/Tcmp"/>
</dbReference>
<sequence>MDQSQDEAVIATNDDASSCKRSAVQKGYWEDNFIQYFVKQAERRTPEINRGYYARVKGMHTLVEQFVELTDRSCQIISLGAGFDTLFWQLKHKGKDPAVFVEVDFSSVTSRKCHSIKMRKQLKEVFTAEDNLTIDPNEVHSKSYHLIAADLRDLSALDTKFTEIGLDRDLPTLFLVECVFVYMKPEHSAALIDWTGRNFNTAIFINFEQVNMQDRFGQVMIENLKVQFCVLKMGARRWFSA</sequence>
<feature type="binding site" evidence="8">
    <location>
        <position position="177"/>
    </location>
    <ligand>
        <name>S-adenosyl-L-methionine</name>
        <dbReference type="ChEBI" id="CHEBI:59789"/>
    </ligand>
</feature>
<evidence type="ECO:0000256" key="7">
    <source>
        <dbReference type="PIRNR" id="PIRNR016305"/>
    </source>
</evidence>
<keyword evidence="10" id="KW-1185">Reference proteome</keyword>
<dbReference type="SUPFAM" id="SSF53335">
    <property type="entry name" value="S-adenosyl-L-methionine-dependent methyltransferases"/>
    <property type="match status" value="1"/>
</dbReference>
<dbReference type="GO" id="GO:0032259">
    <property type="term" value="P:methylation"/>
    <property type="evidence" value="ECO:0007669"/>
    <property type="project" value="UniProtKB-KW"/>
</dbReference>